<organism evidence="2 3">
    <name type="scientific">Tilletiopsis washingtonensis</name>
    <dbReference type="NCBI Taxonomy" id="58919"/>
    <lineage>
        <taxon>Eukaryota</taxon>
        <taxon>Fungi</taxon>
        <taxon>Dikarya</taxon>
        <taxon>Basidiomycota</taxon>
        <taxon>Ustilaginomycotina</taxon>
        <taxon>Exobasidiomycetes</taxon>
        <taxon>Entylomatales</taxon>
        <taxon>Entylomatales incertae sedis</taxon>
        <taxon>Tilletiopsis</taxon>
    </lineage>
</organism>
<dbReference type="Gene3D" id="3.30.70.100">
    <property type="match status" value="1"/>
</dbReference>
<keyword evidence="3" id="KW-1185">Reference proteome</keyword>
<evidence type="ECO:0008006" key="4">
    <source>
        <dbReference type="Google" id="ProtNLM"/>
    </source>
</evidence>
<dbReference type="GeneID" id="37271908"/>
<accession>A0A316Z4Q4</accession>
<evidence type="ECO:0000313" key="3">
    <source>
        <dbReference type="Proteomes" id="UP000245946"/>
    </source>
</evidence>
<dbReference type="PANTHER" id="PTHR40257:SF1">
    <property type="entry name" value="DUF1330 DOMAIN-CONTAINING PROTEIN"/>
    <property type="match status" value="1"/>
</dbReference>
<dbReference type="Proteomes" id="UP000245946">
    <property type="component" value="Unassembled WGS sequence"/>
</dbReference>
<sequence>MPLCTLHLLALTADATPEAFLAALRSAGVAAPLFAARVHAPVIRALALDGVLLSWTPWSLLLLLPAAATPVRLRDDPALARLADVEYVVTSGVPSRLLGAYAATTRRLNAAPRPRLQSDARSPARTVPGKVPSTSQNLEPSPELDALIERLDRAGTGAAPVCMLNLLAFRKSKEDVARYHEYGQQFNKVAAPFGGEPKILGSVVKPPAQATAAGSYPDSRGRPDRTEPWWDEISIVHYPSLRQFNDMASSSAYQGINRELRLPSLRDTTIICTQEIPL</sequence>
<dbReference type="OrthoDB" id="265717at2759"/>
<dbReference type="RefSeq" id="XP_025596191.1">
    <property type="nucleotide sequence ID" value="XM_025744364.1"/>
</dbReference>
<dbReference type="PANTHER" id="PTHR40257">
    <property type="match status" value="1"/>
</dbReference>
<evidence type="ECO:0000256" key="1">
    <source>
        <dbReference type="SAM" id="MobiDB-lite"/>
    </source>
</evidence>
<feature type="region of interest" description="Disordered" evidence="1">
    <location>
        <begin position="111"/>
        <end position="140"/>
    </location>
</feature>
<gene>
    <name evidence="2" type="ORF">FA09DRAFT_340847</name>
</gene>
<name>A0A316Z4Q4_9BASI</name>
<protein>
    <recommendedName>
        <fullName evidence="4">DUF1330 domain-containing protein</fullName>
    </recommendedName>
</protein>
<dbReference type="EMBL" id="KZ819302">
    <property type="protein sequence ID" value="PWN95912.1"/>
    <property type="molecule type" value="Genomic_DNA"/>
</dbReference>
<reference evidence="2 3" key="1">
    <citation type="journal article" date="2018" name="Mol. Biol. Evol.">
        <title>Broad Genomic Sampling Reveals a Smut Pathogenic Ancestry of the Fungal Clade Ustilaginomycotina.</title>
        <authorList>
            <person name="Kijpornyongpan T."/>
            <person name="Mondo S.J."/>
            <person name="Barry K."/>
            <person name="Sandor L."/>
            <person name="Lee J."/>
            <person name="Lipzen A."/>
            <person name="Pangilinan J."/>
            <person name="LaButti K."/>
            <person name="Hainaut M."/>
            <person name="Henrissat B."/>
            <person name="Grigoriev I.V."/>
            <person name="Spatafora J.W."/>
            <person name="Aime M.C."/>
        </authorList>
    </citation>
    <scope>NUCLEOTIDE SEQUENCE [LARGE SCALE GENOMIC DNA]</scope>
    <source>
        <strain evidence="2 3">MCA 4186</strain>
    </source>
</reference>
<proteinExistence type="predicted"/>
<evidence type="ECO:0000313" key="2">
    <source>
        <dbReference type="EMBL" id="PWN95912.1"/>
    </source>
</evidence>
<dbReference type="AlphaFoldDB" id="A0A316Z4Q4"/>